<dbReference type="Proteomes" id="UP000078046">
    <property type="component" value="Unassembled WGS sequence"/>
</dbReference>
<name>A0A177ART5_9BILA</name>
<dbReference type="Pfam" id="PF05994">
    <property type="entry name" value="FragX_IP"/>
    <property type="match status" value="1"/>
</dbReference>
<gene>
    <name evidence="1" type="ORF">A3Q56_08193</name>
</gene>
<dbReference type="PANTHER" id="PTHR12195">
    <property type="entry name" value="CYTOPLASMIC FMR1-INTERACTING PROTEIN-RELATED"/>
    <property type="match status" value="1"/>
</dbReference>
<keyword evidence="2" id="KW-1185">Reference proteome</keyword>
<dbReference type="GO" id="GO:0031267">
    <property type="term" value="F:small GTPase binding"/>
    <property type="evidence" value="ECO:0007669"/>
    <property type="project" value="InterPro"/>
</dbReference>
<dbReference type="GO" id="GO:0030833">
    <property type="term" value="P:regulation of actin filament polymerization"/>
    <property type="evidence" value="ECO:0007669"/>
    <property type="project" value="InterPro"/>
</dbReference>
<feature type="non-terminal residue" evidence="1">
    <location>
        <position position="218"/>
    </location>
</feature>
<dbReference type="AlphaFoldDB" id="A0A177ART5"/>
<proteinExistence type="predicted"/>
<organism evidence="1 2">
    <name type="scientific">Intoshia linei</name>
    <dbReference type="NCBI Taxonomy" id="1819745"/>
    <lineage>
        <taxon>Eukaryota</taxon>
        <taxon>Metazoa</taxon>
        <taxon>Spiralia</taxon>
        <taxon>Lophotrochozoa</taxon>
        <taxon>Mesozoa</taxon>
        <taxon>Orthonectida</taxon>
        <taxon>Rhopaluridae</taxon>
        <taxon>Intoshia</taxon>
    </lineage>
</organism>
<reference evidence="1 2" key="1">
    <citation type="submission" date="2016-04" db="EMBL/GenBank/DDBJ databases">
        <title>The genome of Intoshia linei affirms orthonectids as highly simplified spiralians.</title>
        <authorList>
            <person name="Mikhailov K.V."/>
            <person name="Slusarev G.S."/>
            <person name="Nikitin M.A."/>
            <person name="Logacheva M.D."/>
            <person name="Penin A."/>
            <person name="Aleoshin V."/>
            <person name="Panchin Y.V."/>
        </authorList>
    </citation>
    <scope>NUCLEOTIDE SEQUENCE [LARGE SCALE GENOMIC DNA]</scope>
    <source>
        <strain evidence="1">Intl2013</strain>
        <tissue evidence="1">Whole animal</tissue>
    </source>
</reference>
<accession>A0A177ART5</accession>
<evidence type="ECO:0000313" key="1">
    <source>
        <dbReference type="EMBL" id="OAF64101.1"/>
    </source>
</evidence>
<sequence>MSLKILKTGVSMYFKAQLKDIVIYKEMANVLFVFAELGNFIVICNSINSAIKKWQISKYQLIWQYIPDKFKKWNIEQEPMDLSCFNFHSASQLDKTLTAHTLETIKSWQEDLSKSFTLDISSILNVLSVSIKDIMFAANTSQFKHQGLTFSGIWNAITYYTLVSLNASKEDRIFGDSVFWGGLTLVQASQQYTYFKKYAIISYLYDLINNEKIDVKTV</sequence>
<evidence type="ECO:0000313" key="2">
    <source>
        <dbReference type="Proteomes" id="UP000078046"/>
    </source>
</evidence>
<dbReference type="InterPro" id="IPR008081">
    <property type="entry name" value="Cytoplasmic_FMR1-int"/>
</dbReference>
<comment type="caution">
    <text evidence="1">The sequence shown here is derived from an EMBL/GenBank/DDBJ whole genome shotgun (WGS) entry which is preliminary data.</text>
</comment>
<protein>
    <submittedName>
        <fullName evidence="1">Uncharacterized protein</fullName>
    </submittedName>
</protein>
<dbReference type="EMBL" id="LWCA01002130">
    <property type="protein sequence ID" value="OAF64101.1"/>
    <property type="molecule type" value="Genomic_DNA"/>
</dbReference>